<dbReference type="SUPFAM" id="SSF144232">
    <property type="entry name" value="HIT/MYND zinc finger-like"/>
    <property type="match status" value="2"/>
</dbReference>
<sequence length="459" mass="52276">MPSTSTTRTTIKKPNDGPCAACNKEGALFRCAPCRDAGVDVFFCNRDCQVRQWKIHKAVCKKASSTDPKKGQVGGNKEAKAEGKKEFQYRKNSQLCDRCLKSDVDIGSKLSMCSKCNSAYYCSRECQVEDWPRHKHQCKHNCEKAKSLESSLDSRGVNIKNLFQKWTTKATTPISAAAFYVLKRKGLEQQPPVKVVFVEVEFDYNAQTFVMAEVPRAMAIADLSQAQKEKIMEGWNHKNRSDQVYAQVAVVSTKELGKRFDTIFHIVLDDNILDSMNASDIDVYTIRHKCAQVRLKSDLFRGWKSIRRSNLQKQMNLGQSFTAFVQNALQFFCNKSLQNTHRIIANVKMGKDIGQISQLLDYNVLSIAQFKKSKESVGKFVIHVEDNESKSLQCTDMAIETLFVDFDTYFAFEYTVFCGVNVIRNKTAKQCKKAADKHFRKFQQLIKEMPSDLLEKVNL</sequence>
<dbReference type="PROSITE" id="PS50865">
    <property type="entry name" value="ZF_MYND_2"/>
    <property type="match status" value="2"/>
</dbReference>
<evidence type="ECO:0000256" key="4">
    <source>
        <dbReference type="PROSITE-ProRule" id="PRU00134"/>
    </source>
</evidence>
<evidence type="ECO:0000256" key="5">
    <source>
        <dbReference type="SAM" id="MobiDB-lite"/>
    </source>
</evidence>
<evidence type="ECO:0000256" key="2">
    <source>
        <dbReference type="ARBA" id="ARBA00022771"/>
    </source>
</evidence>
<evidence type="ECO:0000313" key="7">
    <source>
        <dbReference type="EMBL" id="GFH61353.1"/>
    </source>
</evidence>
<keyword evidence="2 4" id="KW-0863">Zinc-finger</keyword>
<keyword evidence="1" id="KW-0479">Metal-binding</keyword>
<gene>
    <name evidence="7" type="ORF">CTEN210_17829</name>
</gene>
<evidence type="ECO:0000259" key="6">
    <source>
        <dbReference type="PROSITE" id="PS50865"/>
    </source>
</evidence>
<dbReference type="PROSITE" id="PS01360">
    <property type="entry name" value="ZF_MYND_1"/>
    <property type="match status" value="1"/>
</dbReference>
<evidence type="ECO:0000313" key="8">
    <source>
        <dbReference type="Proteomes" id="UP001054902"/>
    </source>
</evidence>
<dbReference type="Gene3D" id="6.10.140.2220">
    <property type="match status" value="2"/>
</dbReference>
<name>A0AAD3HFR8_9STRA</name>
<dbReference type="GO" id="GO:0008270">
    <property type="term" value="F:zinc ion binding"/>
    <property type="evidence" value="ECO:0007669"/>
    <property type="project" value="UniProtKB-KW"/>
</dbReference>
<dbReference type="Pfam" id="PF01753">
    <property type="entry name" value="zf-MYND"/>
    <property type="match status" value="2"/>
</dbReference>
<keyword evidence="8" id="KW-1185">Reference proteome</keyword>
<dbReference type="Proteomes" id="UP001054902">
    <property type="component" value="Unassembled WGS sequence"/>
</dbReference>
<dbReference type="EMBL" id="BLLK01000074">
    <property type="protein sequence ID" value="GFH61353.1"/>
    <property type="molecule type" value="Genomic_DNA"/>
</dbReference>
<dbReference type="AlphaFoldDB" id="A0AAD3HFR8"/>
<dbReference type="InterPro" id="IPR002893">
    <property type="entry name" value="Znf_MYND"/>
</dbReference>
<organism evidence="7 8">
    <name type="scientific">Chaetoceros tenuissimus</name>
    <dbReference type="NCBI Taxonomy" id="426638"/>
    <lineage>
        <taxon>Eukaryota</taxon>
        <taxon>Sar</taxon>
        <taxon>Stramenopiles</taxon>
        <taxon>Ochrophyta</taxon>
        <taxon>Bacillariophyta</taxon>
        <taxon>Coscinodiscophyceae</taxon>
        <taxon>Chaetocerotophycidae</taxon>
        <taxon>Chaetocerotales</taxon>
        <taxon>Chaetocerotaceae</taxon>
        <taxon>Chaetoceros</taxon>
    </lineage>
</organism>
<proteinExistence type="predicted"/>
<keyword evidence="3" id="KW-0862">Zinc</keyword>
<reference evidence="7 8" key="1">
    <citation type="journal article" date="2021" name="Sci. Rep.">
        <title>The genome of the diatom Chaetoceros tenuissimus carries an ancient integrated fragment of an extant virus.</title>
        <authorList>
            <person name="Hongo Y."/>
            <person name="Kimura K."/>
            <person name="Takaki Y."/>
            <person name="Yoshida Y."/>
            <person name="Baba S."/>
            <person name="Kobayashi G."/>
            <person name="Nagasaki K."/>
            <person name="Hano T."/>
            <person name="Tomaru Y."/>
        </authorList>
    </citation>
    <scope>NUCLEOTIDE SEQUENCE [LARGE SCALE GENOMIC DNA]</scope>
    <source>
        <strain evidence="7 8">NIES-3715</strain>
    </source>
</reference>
<comment type="caution">
    <text evidence="7">The sequence shown here is derived from an EMBL/GenBank/DDBJ whole genome shotgun (WGS) entry which is preliminary data.</text>
</comment>
<feature type="domain" description="MYND-type" evidence="6">
    <location>
        <begin position="96"/>
        <end position="138"/>
    </location>
</feature>
<evidence type="ECO:0000256" key="1">
    <source>
        <dbReference type="ARBA" id="ARBA00022723"/>
    </source>
</evidence>
<feature type="domain" description="MYND-type" evidence="6">
    <location>
        <begin position="19"/>
        <end position="60"/>
    </location>
</feature>
<feature type="region of interest" description="Disordered" evidence="5">
    <location>
        <begin position="65"/>
        <end position="84"/>
    </location>
</feature>
<protein>
    <recommendedName>
        <fullName evidence="6">MYND-type domain-containing protein</fullName>
    </recommendedName>
</protein>
<accession>A0AAD3HFR8</accession>
<evidence type="ECO:0000256" key="3">
    <source>
        <dbReference type="ARBA" id="ARBA00022833"/>
    </source>
</evidence>